<keyword evidence="2 5" id="KW-0479">Metal-binding</keyword>
<dbReference type="Gene3D" id="1.10.630.10">
    <property type="entry name" value="Cytochrome P450"/>
    <property type="match status" value="1"/>
</dbReference>
<comment type="caution">
    <text evidence="7">The sequence shown here is derived from an EMBL/GenBank/DDBJ whole genome shotgun (WGS) entry which is preliminary data.</text>
</comment>
<keyword evidence="4 5" id="KW-0408">Iron</keyword>
<evidence type="ECO:0000256" key="4">
    <source>
        <dbReference type="ARBA" id="ARBA00023004"/>
    </source>
</evidence>
<protein>
    <recommendedName>
        <fullName evidence="9">Cytochrome P450</fullName>
    </recommendedName>
</protein>
<evidence type="ECO:0000256" key="1">
    <source>
        <dbReference type="ARBA" id="ARBA00010617"/>
    </source>
</evidence>
<dbReference type="PANTHER" id="PTHR46300:SF9">
    <property type="entry name" value="P450, PUTATIVE-RELATED"/>
    <property type="match status" value="1"/>
</dbReference>
<dbReference type="STRING" id="1849047.A0A3D8RL80"/>
<keyword evidence="3" id="KW-0560">Oxidoreductase</keyword>
<dbReference type="PRINTS" id="PR00463">
    <property type="entry name" value="EP450I"/>
</dbReference>
<comment type="similarity">
    <text evidence="1">Belongs to the cytochrome P450 family.</text>
</comment>
<keyword evidence="5" id="KW-0349">Heme</keyword>
<reference evidence="7 8" key="1">
    <citation type="journal article" date="2018" name="IMA Fungus">
        <title>IMA Genome-F 9: Draft genome sequence of Annulohypoxylon stygium, Aspergillus mulundensis, Berkeleyomyces basicola (syn. Thielaviopsis basicola), Ceratocystis smalleyi, two Cercospora beticola strains, Coleophoma cylindrospora, Fusarium fracticaudum, Phialophora cf. hyalina, and Morchella septimelata.</title>
        <authorList>
            <person name="Wingfield B.D."/>
            <person name="Bills G.F."/>
            <person name="Dong Y."/>
            <person name="Huang W."/>
            <person name="Nel W.J."/>
            <person name="Swalarsk-Parry B.S."/>
            <person name="Vaghefi N."/>
            <person name="Wilken P.M."/>
            <person name="An Z."/>
            <person name="de Beer Z.W."/>
            <person name="De Vos L."/>
            <person name="Chen L."/>
            <person name="Duong T.A."/>
            <person name="Gao Y."/>
            <person name="Hammerbacher A."/>
            <person name="Kikkert J.R."/>
            <person name="Li Y."/>
            <person name="Li H."/>
            <person name="Li K."/>
            <person name="Li Q."/>
            <person name="Liu X."/>
            <person name="Ma X."/>
            <person name="Naidoo K."/>
            <person name="Pethybridge S.J."/>
            <person name="Sun J."/>
            <person name="Steenkamp E.T."/>
            <person name="van der Nest M.A."/>
            <person name="van Wyk S."/>
            <person name="Wingfield M.J."/>
            <person name="Xiong C."/>
            <person name="Yue Q."/>
            <person name="Zhang X."/>
        </authorList>
    </citation>
    <scope>NUCLEOTIDE SEQUENCE [LARGE SCALE GENOMIC DNA]</scope>
    <source>
        <strain evidence="7 8">BP6252</strain>
    </source>
</reference>
<evidence type="ECO:0000313" key="7">
    <source>
        <dbReference type="EMBL" id="RDW74807.1"/>
    </source>
</evidence>
<evidence type="ECO:0000313" key="8">
    <source>
        <dbReference type="Proteomes" id="UP000256645"/>
    </source>
</evidence>
<dbReference type="InterPro" id="IPR002401">
    <property type="entry name" value="Cyt_P450_E_grp-I"/>
</dbReference>
<dbReference type="GO" id="GO:0005506">
    <property type="term" value="F:iron ion binding"/>
    <property type="evidence" value="ECO:0007669"/>
    <property type="project" value="InterPro"/>
</dbReference>
<evidence type="ECO:0000256" key="3">
    <source>
        <dbReference type="ARBA" id="ARBA00023002"/>
    </source>
</evidence>
<dbReference type="OrthoDB" id="1055148at2759"/>
<dbReference type="GO" id="GO:0016705">
    <property type="term" value="F:oxidoreductase activity, acting on paired donors, with incorporation or reduction of molecular oxygen"/>
    <property type="evidence" value="ECO:0007669"/>
    <property type="project" value="InterPro"/>
</dbReference>
<name>A0A3D8RL80_9HELO</name>
<dbReference type="AlphaFoldDB" id="A0A3D8RL80"/>
<feature type="transmembrane region" description="Helical" evidence="6">
    <location>
        <begin position="14"/>
        <end position="33"/>
    </location>
</feature>
<dbReference type="SUPFAM" id="SSF48264">
    <property type="entry name" value="Cytochrome P450"/>
    <property type="match status" value="1"/>
</dbReference>
<evidence type="ECO:0000256" key="2">
    <source>
        <dbReference type="ARBA" id="ARBA00022723"/>
    </source>
</evidence>
<sequence length="518" mass="58267">MEDLVLGIRQAEQYFSIPTITAISLTLLILFLGREAYRTDFPKVPNIPEEPNWYPFIGHLGALGGRKKENDATVFSRWGKQLSSGIFQIRIGDQRAIIVGSWSAVKDIFISQNNSILDRPYQPGFHDKLGIDLSGSSITEQYKRCRSAALKALGKPMWPGYYKLIEPNSVSLMKSLYEKGENGKVPIEFYPWLRQVIVDLALNLTYGARPGDFDDELTKNLLDSLYAITEVRASTTAFRHYVPLLRLFPEGVSKTMAAEKIRQKHIDKLYNQYLDKVAAGETPKCIVSSLGSDKLTLEEIHGTCISLLQAAPDTIASGVYQCCAWLCSEEGQPFQAEAYDAILQAYNGDIELAWNRAFEEENVPLIVSLYKETLRFFATSPFNNRRSSKPISIYGTVIPKGMMVILNTQAVNHDPDYYPEATKFNPRRFLDDNAPVPHLSYGVGSRICPAYQISNRIMSAMLIRLILAFQMKQVEGTRLPSIDMIDFSDAYGLVALPRAYDCSFVARDETWLKTKLGA</sequence>
<dbReference type="Proteomes" id="UP000256645">
    <property type="component" value="Unassembled WGS sequence"/>
</dbReference>
<comment type="cofactor">
    <cofactor evidence="5">
        <name>heme</name>
        <dbReference type="ChEBI" id="CHEBI:30413"/>
    </cofactor>
</comment>
<dbReference type="EMBL" id="PDLM01000006">
    <property type="protein sequence ID" value="RDW74807.1"/>
    <property type="molecule type" value="Genomic_DNA"/>
</dbReference>
<dbReference type="InterPro" id="IPR050364">
    <property type="entry name" value="Cytochrome_P450_fung"/>
</dbReference>
<evidence type="ECO:0008006" key="9">
    <source>
        <dbReference type="Google" id="ProtNLM"/>
    </source>
</evidence>
<keyword evidence="8" id="KW-1185">Reference proteome</keyword>
<keyword evidence="6" id="KW-0472">Membrane</keyword>
<feature type="binding site" description="axial binding residue" evidence="5">
    <location>
        <position position="448"/>
    </location>
    <ligand>
        <name>heme</name>
        <dbReference type="ChEBI" id="CHEBI:30413"/>
    </ligand>
    <ligandPart>
        <name>Fe</name>
        <dbReference type="ChEBI" id="CHEBI:18248"/>
    </ligandPart>
</feature>
<dbReference type="GO" id="GO:0004497">
    <property type="term" value="F:monooxygenase activity"/>
    <property type="evidence" value="ECO:0007669"/>
    <property type="project" value="InterPro"/>
</dbReference>
<proteinExistence type="inferred from homology"/>
<dbReference type="InterPro" id="IPR036396">
    <property type="entry name" value="Cyt_P450_sf"/>
</dbReference>
<dbReference type="InterPro" id="IPR001128">
    <property type="entry name" value="Cyt_P450"/>
</dbReference>
<gene>
    <name evidence="7" type="ORF">BP6252_05949</name>
</gene>
<organism evidence="7 8">
    <name type="scientific">Coleophoma cylindrospora</name>
    <dbReference type="NCBI Taxonomy" id="1849047"/>
    <lineage>
        <taxon>Eukaryota</taxon>
        <taxon>Fungi</taxon>
        <taxon>Dikarya</taxon>
        <taxon>Ascomycota</taxon>
        <taxon>Pezizomycotina</taxon>
        <taxon>Leotiomycetes</taxon>
        <taxon>Helotiales</taxon>
        <taxon>Dermateaceae</taxon>
        <taxon>Coleophoma</taxon>
    </lineage>
</organism>
<accession>A0A3D8RL80</accession>
<evidence type="ECO:0000256" key="5">
    <source>
        <dbReference type="PIRSR" id="PIRSR602401-1"/>
    </source>
</evidence>
<evidence type="ECO:0000256" key="6">
    <source>
        <dbReference type="SAM" id="Phobius"/>
    </source>
</evidence>
<dbReference type="GO" id="GO:0020037">
    <property type="term" value="F:heme binding"/>
    <property type="evidence" value="ECO:0007669"/>
    <property type="project" value="InterPro"/>
</dbReference>
<dbReference type="Pfam" id="PF00067">
    <property type="entry name" value="p450"/>
    <property type="match status" value="1"/>
</dbReference>
<keyword evidence="6" id="KW-0812">Transmembrane</keyword>
<keyword evidence="6" id="KW-1133">Transmembrane helix</keyword>
<dbReference type="PANTHER" id="PTHR46300">
    <property type="entry name" value="P450, PUTATIVE (EUROFUNG)-RELATED-RELATED"/>
    <property type="match status" value="1"/>
</dbReference>